<dbReference type="GeneID" id="40305255"/>
<feature type="compositionally biased region" description="Basic and acidic residues" evidence="1">
    <location>
        <begin position="304"/>
        <end position="325"/>
    </location>
</feature>
<feature type="compositionally biased region" description="Basic and acidic residues" evidence="1">
    <location>
        <begin position="367"/>
        <end position="381"/>
    </location>
</feature>
<feature type="compositionally biased region" description="Basic and acidic residues" evidence="1">
    <location>
        <begin position="452"/>
        <end position="461"/>
    </location>
</feature>
<feature type="compositionally biased region" description="Basic and acidic residues" evidence="1">
    <location>
        <begin position="413"/>
        <end position="426"/>
    </location>
</feature>
<feature type="region of interest" description="Disordered" evidence="1">
    <location>
        <begin position="236"/>
        <end position="528"/>
    </location>
</feature>
<name>A0A2A9MPQ5_BESBE</name>
<dbReference type="STRING" id="94643.A0A2A9MPQ5"/>
<feature type="compositionally biased region" description="Basic and acidic residues" evidence="1">
    <location>
        <begin position="491"/>
        <end position="519"/>
    </location>
</feature>
<dbReference type="Proteomes" id="UP000224006">
    <property type="component" value="Chromosome I"/>
</dbReference>
<feature type="compositionally biased region" description="Basic and acidic residues" evidence="1">
    <location>
        <begin position="759"/>
        <end position="777"/>
    </location>
</feature>
<feature type="compositionally biased region" description="Basic and acidic residues" evidence="1">
    <location>
        <begin position="711"/>
        <end position="725"/>
    </location>
</feature>
<dbReference type="AlphaFoldDB" id="A0A2A9MPQ5"/>
<dbReference type="EMBL" id="NWUJ01000001">
    <property type="protein sequence ID" value="PFH37850.1"/>
    <property type="molecule type" value="Genomic_DNA"/>
</dbReference>
<feature type="compositionally biased region" description="Gly residues" evidence="1">
    <location>
        <begin position="699"/>
        <end position="709"/>
    </location>
</feature>
<dbReference type="KEGG" id="bbes:BESB_001920"/>
<gene>
    <name evidence="2" type="ORF">BESB_001920</name>
</gene>
<sequence>MARFSTSPACGEGEDAFSHSLSSARSNDGKVGSLSGGGGFAAQAKRLKKLTAALVQGRLSSAPASSEDRPSERREASLPDLERKKKSAKYPGDGIRKSSHSQEREAEAAFSGFFCAREGTKSGDCRSSRPEKAALAPFLTDRLVGEDALKLNSFEFSGLAKGNSENCAFGWSGGSSKAIELPSNVDEAGPQLVDRNSLGAAASSDCERMHAPREGCPRVLPFQEIFRMFNPYIPQPIGSPAPAEPLVEESEQRGAEEEREESSLDKREDAESEEETGRDDDWQTVPDAAQSEAGDQDAAADSATRVEEARKSEVEEDPQREKAADEATASASAAEDLCESEAEKKEQQGGEALVGSLQELLPEGGDEPTKPEWANDIKSAAEADSGAPPSRDSAKRKEEEKPLDRENEESEREGENEQPREPDPRNSRFALLAGELGSVASVEGAESLAGVREAREREGDVLKASSPLALLESDDGEGTLSLGSRSPPSRAQEKTDAERLKWDDAEERRQRDCGVELELKGAQSEDEEQIYRDADALSALAADSKGEGAGRGSEQARRGLVIGRAEFPEWLMQIDGEEDSDDGGKHNPYRHVRLRKVGVRELLRDRQRPNSCESLLSSAGDESRSAVSCLSPSLLLERSRECPSASFSLDDACETDGGRGDVSRRERSEDDGFEAGGAGESDESAARLSSCRSEAAPPGGAGRSGGAAARGGREREAEGEGARRLTAAEKFRLEQERLLAERQRRIELDELLRLFEERKKLKQVEEEREEAPDAKDDAPEEDSADESRQLSVSALRARFEKSQNAWFTEQLGKYRKSDGAV</sequence>
<protein>
    <submittedName>
        <fullName evidence="2">Uncharacterized protein</fullName>
    </submittedName>
</protein>
<feature type="region of interest" description="Disordered" evidence="1">
    <location>
        <begin position="1"/>
        <end position="39"/>
    </location>
</feature>
<accession>A0A2A9MPQ5</accession>
<feature type="compositionally biased region" description="Basic and acidic residues" evidence="1">
    <location>
        <begin position="66"/>
        <end position="83"/>
    </location>
</feature>
<dbReference type="VEuPathDB" id="ToxoDB:BESB_001920"/>
<evidence type="ECO:0000313" key="2">
    <source>
        <dbReference type="EMBL" id="PFH37850.1"/>
    </source>
</evidence>
<feature type="compositionally biased region" description="Low complexity" evidence="1">
    <location>
        <begin position="326"/>
        <end position="335"/>
    </location>
</feature>
<feature type="region of interest" description="Disordered" evidence="1">
    <location>
        <begin position="58"/>
        <end position="103"/>
    </location>
</feature>
<feature type="region of interest" description="Disordered" evidence="1">
    <location>
        <begin position="759"/>
        <end position="789"/>
    </location>
</feature>
<feature type="compositionally biased region" description="Basic and acidic residues" evidence="1">
    <location>
        <begin position="656"/>
        <end position="670"/>
    </location>
</feature>
<reference evidence="2 3" key="1">
    <citation type="submission" date="2017-09" db="EMBL/GenBank/DDBJ databases">
        <title>Genome sequencing of Besnoitia besnoiti strain Bb-Ger1.</title>
        <authorList>
            <person name="Schares G."/>
            <person name="Venepally P."/>
            <person name="Lorenzi H.A."/>
        </authorList>
    </citation>
    <scope>NUCLEOTIDE SEQUENCE [LARGE SCALE GENOMIC DNA]</scope>
    <source>
        <strain evidence="2 3">Bb-Ger1</strain>
    </source>
</reference>
<feature type="compositionally biased region" description="Basic and acidic residues" evidence="1">
    <location>
        <begin position="94"/>
        <end position="103"/>
    </location>
</feature>
<keyword evidence="3" id="KW-1185">Reference proteome</keyword>
<feature type="compositionally biased region" description="Basic and acidic residues" evidence="1">
    <location>
        <begin position="250"/>
        <end position="269"/>
    </location>
</feature>
<organism evidence="2 3">
    <name type="scientific">Besnoitia besnoiti</name>
    <name type="common">Apicomplexan protozoan</name>
    <dbReference type="NCBI Taxonomy" id="94643"/>
    <lineage>
        <taxon>Eukaryota</taxon>
        <taxon>Sar</taxon>
        <taxon>Alveolata</taxon>
        <taxon>Apicomplexa</taxon>
        <taxon>Conoidasida</taxon>
        <taxon>Coccidia</taxon>
        <taxon>Eucoccidiorida</taxon>
        <taxon>Eimeriorina</taxon>
        <taxon>Sarcocystidae</taxon>
        <taxon>Besnoitia</taxon>
    </lineage>
</organism>
<feature type="region of interest" description="Disordered" evidence="1">
    <location>
        <begin position="644"/>
        <end position="725"/>
    </location>
</feature>
<dbReference type="RefSeq" id="XP_029221859.1">
    <property type="nucleotide sequence ID" value="XM_029358947.1"/>
</dbReference>
<feature type="region of interest" description="Disordered" evidence="1">
    <location>
        <begin position="605"/>
        <end position="627"/>
    </location>
</feature>
<evidence type="ECO:0000256" key="1">
    <source>
        <dbReference type="SAM" id="MobiDB-lite"/>
    </source>
</evidence>
<feature type="compositionally biased region" description="Basic and acidic residues" evidence="1">
    <location>
        <begin position="392"/>
        <end position="405"/>
    </location>
</feature>
<proteinExistence type="predicted"/>
<evidence type="ECO:0000313" key="3">
    <source>
        <dbReference type="Proteomes" id="UP000224006"/>
    </source>
</evidence>
<dbReference type="OrthoDB" id="334008at2759"/>
<comment type="caution">
    <text evidence="2">The sequence shown here is derived from an EMBL/GenBank/DDBJ whole genome shotgun (WGS) entry which is preliminary data.</text>
</comment>